<dbReference type="InterPro" id="IPR013210">
    <property type="entry name" value="LRR_N_plant-typ"/>
</dbReference>
<keyword evidence="9 12" id="KW-1133">Transmembrane helix</keyword>
<comment type="caution">
    <text evidence="16">The sequence shown here is derived from an EMBL/GenBank/DDBJ whole genome shotgun (WGS) entry which is preliminary data.</text>
</comment>
<dbReference type="GO" id="GO:0006952">
    <property type="term" value="P:defense response"/>
    <property type="evidence" value="ECO:0007669"/>
    <property type="project" value="UniProtKB-ARBA"/>
</dbReference>
<evidence type="ECO:0000256" key="5">
    <source>
        <dbReference type="ARBA" id="ARBA00022614"/>
    </source>
</evidence>
<dbReference type="SMART" id="SM00369">
    <property type="entry name" value="LRR_TYP"/>
    <property type="match status" value="10"/>
</dbReference>
<dbReference type="Pfam" id="PF00560">
    <property type="entry name" value="LRR_1"/>
    <property type="match status" value="7"/>
</dbReference>
<dbReference type="AlphaFoldDB" id="A0AAD4PCV4"/>
<feature type="chain" id="PRO_5042113189" description="Leucine-rich repeat-containing N-terminal plant-type domain-containing protein" evidence="13">
    <location>
        <begin position="29"/>
        <end position="1028"/>
    </location>
</feature>
<evidence type="ECO:0008006" key="18">
    <source>
        <dbReference type="Google" id="ProtNLM"/>
    </source>
</evidence>
<evidence type="ECO:0000256" key="7">
    <source>
        <dbReference type="ARBA" id="ARBA00022729"/>
    </source>
</evidence>
<keyword evidence="6 12" id="KW-0812">Transmembrane</keyword>
<dbReference type="FunFam" id="3.80.10.10:FF:000095">
    <property type="entry name" value="LRR receptor-like serine/threonine-protein kinase GSO1"/>
    <property type="match status" value="1"/>
</dbReference>
<dbReference type="InterPro" id="IPR001611">
    <property type="entry name" value="Leu-rich_rpt"/>
</dbReference>
<dbReference type="Pfam" id="PF23598">
    <property type="entry name" value="LRR_14"/>
    <property type="match status" value="1"/>
</dbReference>
<evidence type="ECO:0000256" key="9">
    <source>
        <dbReference type="ARBA" id="ARBA00022989"/>
    </source>
</evidence>
<keyword evidence="11" id="KW-0325">Glycoprotein</keyword>
<evidence type="ECO:0000256" key="1">
    <source>
        <dbReference type="ARBA" id="ARBA00004251"/>
    </source>
</evidence>
<sequence length="1028" mass="114451">MMICSNPTPSSMLFLFFLSIASFKLSYAIGINTVFCPEIEKQSLLRFKKSLKDPYKLLSSWDDEVTCCKWNGVICNNLTGHVHQLHLQGSFSDQFPFTVQGLSGKLNPSLLNLKHLKYLDLSLNSFAETIPSFIGSFAELQYLNLSYAGFNGKIPHDIGNLSCLHTLVFGPLSMASFMETDMFLSYTSQLVVDNLEWLSGLSELEYLNMNNANLSRATDWVQVINTLPSLKELHLSSCSLESISPPNDVNTTSLAFIDLSKNNIQSFVLLRWILQLSGLVFLDLSNNHLEGPIPTFCNATNLQHVDLSYNEFNSSIPYWLYISKDLEFVALNHNDLSGTISNSVANLTSLDFFSLRWNQLSGKLPKEIANLCKIQLLDIVGNKLEGDISDLFGNMSKCFLGALQVLWLSGNQLSGHLTDQFGEFKSLEDVELAFNSLVGEIPQSLGKLTSLRTLNLKYNKFSGNLPESLGQLYNLFDLNIEHNMLEGVVTESHFANLTKLTVFSASENPLTLNVSPNWIPPFQLETLELRSWNLAGIGIESLSWLENQNNIEVVDLSNTGISFNVPSWFWGIPILNVSHNYLHGKILHLDGATQLLYMSSNRFSGLLPRVGGAVSELDLSNNSFSGGMSHFLCDMEFETYSLSLLHLGGNQLSGELPDCWLKWPSLRYLNLGNNNLSGSIPHSIGYLGNLQSLNLYNNKISGQIPFSLQNCTALKKIELAGNDLEGSIPVWVGTSLIHLRILILRSNKLSGNISSEICCLSFLQILDLSSNKISGIIPRCVYNFTAMATKGSLVDDNGFRQWSGYDSFEGRFIESASVATKGGMLQYDTILPLVTNIDLSKNNLSGDLPKELTSLVELRSLNLSENQLNGVIPDNIGDMRQLECLDLSVNLLSGQIPNSFKLLSSLAYLNLSFNKLTGEIPESTQISGFNASSFIGNNLCGPPLRRNCSHDDGERREETEGDKPEIEWLYVLLCLGFAVGFSGVCTTLVMMKSCREAYFGLLEFIWDKAYVYVYIKWRRLTKPFARNS</sequence>
<protein>
    <recommendedName>
        <fullName evidence="18">Leucine-rich repeat-containing N-terminal plant-type domain-containing protein</fullName>
    </recommendedName>
</protein>
<name>A0AAD4PCV4_PERFH</name>
<keyword evidence="8" id="KW-0677">Repeat</keyword>
<feature type="signal peptide" evidence="13">
    <location>
        <begin position="1"/>
        <end position="28"/>
    </location>
</feature>
<feature type="domain" description="Disease resistance R13L4/SHOC-2-like LRR" evidence="15">
    <location>
        <begin position="337"/>
        <end position="535"/>
    </location>
</feature>
<dbReference type="FunFam" id="3.80.10.10:FF:000383">
    <property type="entry name" value="Leucine-rich repeat receptor protein kinase EMS1"/>
    <property type="match status" value="1"/>
</dbReference>
<dbReference type="Pfam" id="PF08263">
    <property type="entry name" value="LRRNT_2"/>
    <property type="match status" value="1"/>
</dbReference>
<evidence type="ECO:0000256" key="11">
    <source>
        <dbReference type="ARBA" id="ARBA00023180"/>
    </source>
</evidence>
<dbReference type="PANTHER" id="PTHR48063:SF98">
    <property type="entry name" value="LRR RECEPTOR-LIKE SERINE_THREONINE-PROTEIN KINASE FLS2"/>
    <property type="match status" value="1"/>
</dbReference>
<evidence type="ECO:0000256" key="3">
    <source>
        <dbReference type="ARBA" id="ARBA00022475"/>
    </source>
</evidence>
<dbReference type="InterPro" id="IPR003591">
    <property type="entry name" value="Leu-rich_rpt_typical-subtyp"/>
</dbReference>
<dbReference type="Pfam" id="PF13855">
    <property type="entry name" value="LRR_8"/>
    <property type="match status" value="2"/>
</dbReference>
<evidence type="ECO:0000256" key="4">
    <source>
        <dbReference type="ARBA" id="ARBA00022553"/>
    </source>
</evidence>
<evidence type="ECO:0000256" key="2">
    <source>
        <dbReference type="ARBA" id="ARBA00009592"/>
    </source>
</evidence>
<evidence type="ECO:0000313" key="16">
    <source>
        <dbReference type="EMBL" id="KAH6835238.1"/>
    </source>
</evidence>
<dbReference type="GO" id="GO:0005886">
    <property type="term" value="C:plasma membrane"/>
    <property type="evidence" value="ECO:0007669"/>
    <property type="project" value="UniProtKB-SubCell"/>
</dbReference>
<evidence type="ECO:0000256" key="6">
    <source>
        <dbReference type="ARBA" id="ARBA00022692"/>
    </source>
</evidence>
<feature type="domain" description="Leucine-rich repeat-containing N-terminal plant-type" evidence="14">
    <location>
        <begin position="40"/>
        <end position="76"/>
    </location>
</feature>
<dbReference type="GO" id="GO:0007165">
    <property type="term" value="P:signal transduction"/>
    <property type="evidence" value="ECO:0007669"/>
    <property type="project" value="UniProtKB-ARBA"/>
</dbReference>
<dbReference type="SUPFAM" id="SSF52058">
    <property type="entry name" value="L domain-like"/>
    <property type="match status" value="2"/>
</dbReference>
<feature type="transmembrane region" description="Helical" evidence="12">
    <location>
        <begin position="968"/>
        <end position="991"/>
    </location>
</feature>
<comment type="subcellular location">
    <subcellularLocation>
        <location evidence="1">Cell membrane</location>
        <topology evidence="1">Single-pass type I membrane protein</topology>
    </subcellularLocation>
</comment>
<evidence type="ECO:0000259" key="15">
    <source>
        <dbReference type="Pfam" id="PF23598"/>
    </source>
</evidence>
<keyword evidence="4" id="KW-0597">Phosphoprotein</keyword>
<dbReference type="FunFam" id="3.80.10.10:FF:000041">
    <property type="entry name" value="LRR receptor-like serine/threonine-protein kinase ERECTA"/>
    <property type="match status" value="1"/>
</dbReference>
<organism evidence="16 17">
    <name type="scientific">Perilla frutescens var. hirtella</name>
    <name type="common">Perilla citriodora</name>
    <name type="synonym">Perilla setoyensis</name>
    <dbReference type="NCBI Taxonomy" id="608512"/>
    <lineage>
        <taxon>Eukaryota</taxon>
        <taxon>Viridiplantae</taxon>
        <taxon>Streptophyta</taxon>
        <taxon>Embryophyta</taxon>
        <taxon>Tracheophyta</taxon>
        <taxon>Spermatophyta</taxon>
        <taxon>Magnoliopsida</taxon>
        <taxon>eudicotyledons</taxon>
        <taxon>Gunneridae</taxon>
        <taxon>Pentapetalae</taxon>
        <taxon>asterids</taxon>
        <taxon>lamiids</taxon>
        <taxon>Lamiales</taxon>
        <taxon>Lamiaceae</taxon>
        <taxon>Nepetoideae</taxon>
        <taxon>Elsholtzieae</taxon>
        <taxon>Perilla</taxon>
    </lineage>
</organism>
<dbReference type="SUPFAM" id="SSF52047">
    <property type="entry name" value="RNI-like"/>
    <property type="match status" value="1"/>
</dbReference>
<keyword evidence="5" id="KW-0433">Leucine-rich repeat</keyword>
<dbReference type="GO" id="GO:0051707">
    <property type="term" value="P:response to other organism"/>
    <property type="evidence" value="ECO:0007669"/>
    <property type="project" value="UniProtKB-ARBA"/>
</dbReference>
<dbReference type="PANTHER" id="PTHR48063">
    <property type="entry name" value="LRR RECEPTOR-LIKE KINASE"/>
    <property type="match status" value="1"/>
</dbReference>
<dbReference type="InterPro" id="IPR046956">
    <property type="entry name" value="RLP23-like"/>
</dbReference>
<dbReference type="Proteomes" id="UP001190926">
    <property type="component" value="Unassembled WGS sequence"/>
</dbReference>
<keyword evidence="7 13" id="KW-0732">Signal</keyword>
<evidence type="ECO:0000256" key="8">
    <source>
        <dbReference type="ARBA" id="ARBA00022737"/>
    </source>
</evidence>
<evidence type="ECO:0000256" key="12">
    <source>
        <dbReference type="SAM" id="Phobius"/>
    </source>
</evidence>
<reference evidence="16 17" key="1">
    <citation type="journal article" date="2021" name="Nat. Commun.">
        <title>Incipient diploidization of the medicinal plant Perilla within 10,000 years.</title>
        <authorList>
            <person name="Zhang Y."/>
            <person name="Shen Q."/>
            <person name="Leng L."/>
            <person name="Zhang D."/>
            <person name="Chen S."/>
            <person name="Shi Y."/>
            <person name="Ning Z."/>
            <person name="Chen S."/>
        </authorList>
    </citation>
    <scope>NUCLEOTIDE SEQUENCE [LARGE SCALE GENOMIC DNA]</scope>
    <source>
        <strain evidence="17">cv. PC099</strain>
    </source>
</reference>
<proteinExistence type="inferred from homology"/>
<dbReference type="FunFam" id="3.80.10.10:FF:000111">
    <property type="entry name" value="LRR receptor-like serine/threonine-protein kinase ERECTA"/>
    <property type="match status" value="1"/>
</dbReference>
<keyword evidence="3" id="KW-1003">Cell membrane</keyword>
<dbReference type="PRINTS" id="PR00019">
    <property type="entry name" value="LEURICHRPT"/>
</dbReference>
<accession>A0AAD4PCV4</accession>
<dbReference type="PROSITE" id="PS51450">
    <property type="entry name" value="LRR"/>
    <property type="match status" value="2"/>
</dbReference>
<gene>
    <name evidence="16" type="ORF">C2S53_012402</name>
</gene>
<keyword evidence="17" id="KW-1185">Reference proteome</keyword>
<evidence type="ECO:0000313" key="17">
    <source>
        <dbReference type="Proteomes" id="UP001190926"/>
    </source>
</evidence>
<dbReference type="InterPro" id="IPR055414">
    <property type="entry name" value="LRR_R13L4/SHOC2-like"/>
</dbReference>
<comment type="similarity">
    <text evidence="2">Belongs to the RLP family.</text>
</comment>
<evidence type="ECO:0000256" key="10">
    <source>
        <dbReference type="ARBA" id="ARBA00023136"/>
    </source>
</evidence>
<evidence type="ECO:0000259" key="14">
    <source>
        <dbReference type="Pfam" id="PF08263"/>
    </source>
</evidence>
<evidence type="ECO:0000256" key="13">
    <source>
        <dbReference type="SAM" id="SignalP"/>
    </source>
</evidence>
<dbReference type="EMBL" id="SDAM02000037">
    <property type="protein sequence ID" value="KAH6835238.1"/>
    <property type="molecule type" value="Genomic_DNA"/>
</dbReference>
<dbReference type="InterPro" id="IPR032675">
    <property type="entry name" value="LRR_dom_sf"/>
</dbReference>
<keyword evidence="10 12" id="KW-0472">Membrane</keyword>
<dbReference type="Gene3D" id="3.80.10.10">
    <property type="entry name" value="Ribonuclease Inhibitor"/>
    <property type="match status" value="3"/>
</dbReference>